<reference evidence="1" key="1">
    <citation type="journal article" date="2020" name="mSystems">
        <title>Genome- and Community-Level Interaction Insights into Carbon Utilization and Element Cycling Functions of Hydrothermarchaeota in Hydrothermal Sediment.</title>
        <authorList>
            <person name="Zhou Z."/>
            <person name="Liu Y."/>
            <person name="Xu W."/>
            <person name="Pan J."/>
            <person name="Luo Z.H."/>
            <person name="Li M."/>
        </authorList>
    </citation>
    <scope>NUCLEOTIDE SEQUENCE [LARGE SCALE GENOMIC DNA]</scope>
    <source>
        <strain evidence="1">SpSt-1233</strain>
    </source>
</reference>
<accession>A0A7V2AU18</accession>
<gene>
    <name evidence="1" type="ORF">ENO08_02070</name>
</gene>
<dbReference type="AlphaFoldDB" id="A0A7V2AU18"/>
<evidence type="ECO:0000313" key="1">
    <source>
        <dbReference type="EMBL" id="HER43229.1"/>
    </source>
</evidence>
<name>A0A7V2AU18_UNCEI</name>
<organism evidence="1">
    <name type="scientific">Eiseniibacteriota bacterium</name>
    <dbReference type="NCBI Taxonomy" id="2212470"/>
    <lineage>
        <taxon>Bacteria</taxon>
        <taxon>Candidatus Eiseniibacteriota</taxon>
    </lineage>
</organism>
<evidence type="ECO:0008006" key="2">
    <source>
        <dbReference type="Google" id="ProtNLM"/>
    </source>
</evidence>
<dbReference type="Proteomes" id="UP000886069">
    <property type="component" value="Unassembled WGS sequence"/>
</dbReference>
<sequence length="236" mass="25309">MGRMIIREAVFGTGRHRRYAGGLLAAALAAALLAAILPSAACSQIFGQYTTAAISPLGEGAAFVSAGDDRLRAGVASRFLITPRSDLGLQLGYMRTEEIDNYGLGADYKFYIVNENPSTGLDLSADISLGWLGGSGYSRAIVTAAFMVSGMIDPQAEIRFEPYGSVGFIGQYFFSKGSCGETRPGSWPCDRDDWSADSDLLLRGGTKIWLTEEYHVYVELGYDRVAVIGAAINVVF</sequence>
<proteinExistence type="predicted"/>
<comment type="caution">
    <text evidence="1">The sequence shown here is derived from an EMBL/GenBank/DDBJ whole genome shotgun (WGS) entry which is preliminary data.</text>
</comment>
<protein>
    <recommendedName>
        <fullName evidence="2">Outer membrane protein beta-barrel domain-containing protein</fullName>
    </recommendedName>
</protein>
<dbReference type="EMBL" id="DSEC01000146">
    <property type="protein sequence ID" value="HER43229.1"/>
    <property type="molecule type" value="Genomic_DNA"/>
</dbReference>